<evidence type="ECO:0000313" key="2">
    <source>
        <dbReference type="Proteomes" id="UP000276282"/>
    </source>
</evidence>
<name>A0A495PWG8_9FLAO</name>
<evidence type="ECO:0000313" key="1">
    <source>
        <dbReference type="EMBL" id="RKS53902.1"/>
    </source>
</evidence>
<dbReference type="Proteomes" id="UP000276282">
    <property type="component" value="Unassembled WGS sequence"/>
</dbReference>
<dbReference type="AlphaFoldDB" id="A0A495PWG8"/>
<protein>
    <submittedName>
        <fullName evidence="1">Uncharacterized protein</fullName>
    </submittedName>
</protein>
<keyword evidence="2" id="KW-1185">Reference proteome</keyword>
<proteinExistence type="predicted"/>
<dbReference type="EMBL" id="RBLG01000002">
    <property type="protein sequence ID" value="RKS53902.1"/>
    <property type="molecule type" value="Genomic_DNA"/>
</dbReference>
<comment type="caution">
    <text evidence="1">The sequence shown here is derived from an EMBL/GenBank/DDBJ whole genome shotgun (WGS) entry which is preliminary data.</text>
</comment>
<organism evidence="1 2">
    <name type="scientific">Gillisia mitskevichiae</name>
    <dbReference type="NCBI Taxonomy" id="270921"/>
    <lineage>
        <taxon>Bacteria</taxon>
        <taxon>Pseudomonadati</taxon>
        <taxon>Bacteroidota</taxon>
        <taxon>Flavobacteriia</taxon>
        <taxon>Flavobacteriales</taxon>
        <taxon>Flavobacteriaceae</taxon>
        <taxon>Gillisia</taxon>
    </lineage>
</organism>
<accession>A0A495PWG8</accession>
<sequence length="59" mass="7048">MELPKYHESNMPLLEILGSGEPMNSRKLDAKIREKYFSHLPEDILCNRVQKMFEEEVPW</sequence>
<gene>
    <name evidence="1" type="ORF">BC962_2168</name>
</gene>
<reference evidence="1 2" key="1">
    <citation type="submission" date="2018-10" db="EMBL/GenBank/DDBJ databases">
        <title>Genomic Encyclopedia of Archaeal and Bacterial Type Strains, Phase II (KMG-II): from individual species to whole genera.</title>
        <authorList>
            <person name="Goeker M."/>
        </authorList>
    </citation>
    <scope>NUCLEOTIDE SEQUENCE [LARGE SCALE GENOMIC DNA]</scope>
    <source>
        <strain evidence="1 2">DSM 19839</strain>
    </source>
</reference>